<protein>
    <submittedName>
        <fullName evidence="2">Helix-turn-helix domain-containing protein</fullName>
    </submittedName>
</protein>
<reference evidence="2 3" key="2">
    <citation type="submission" date="2019-09" db="EMBL/GenBank/DDBJ databases">
        <authorList>
            <person name="Jin C."/>
        </authorList>
    </citation>
    <scope>NUCLEOTIDE SEQUENCE [LARGE SCALE GENOMIC DNA]</scope>
    <source>
        <strain evidence="2 3">AN110305</strain>
    </source>
</reference>
<accession>A0A5B2XF32</accession>
<dbReference type="RefSeq" id="WP_149850300.1">
    <property type="nucleotide sequence ID" value="NZ_VUOB01000026.1"/>
</dbReference>
<evidence type="ECO:0000259" key="1">
    <source>
        <dbReference type="Pfam" id="PF19054"/>
    </source>
</evidence>
<proteinExistence type="predicted"/>
<dbReference type="OrthoDB" id="4966777at2"/>
<comment type="caution">
    <text evidence="2">The sequence shown here is derived from an EMBL/GenBank/DDBJ whole genome shotgun (WGS) entry which is preliminary data.</text>
</comment>
<organism evidence="2 3">
    <name type="scientific">Solihabitans fulvus</name>
    <dbReference type="NCBI Taxonomy" id="1892852"/>
    <lineage>
        <taxon>Bacteria</taxon>
        <taxon>Bacillati</taxon>
        <taxon>Actinomycetota</taxon>
        <taxon>Actinomycetes</taxon>
        <taxon>Pseudonocardiales</taxon>
        <taxon>Pseudonocardiaceae</taxon>
        <taxon>Solihabitans</taxon>
    </lineage>
</organism>
<dbReference type="CDD" id="cd00093">
    <property type="entry name" value="HTH_XRE"/>
    <property type="match status" value="1"/>
</dbReference>
<reference evidence="2 3" key="1">
    <citation type="submission" date="2019-09" db="EMBL/GenBank/DDBJ databases">
        <title>Goodfellowia gen. nov., a new genus of the Pseudonocardineae related to Actinoalloteichus, containing Goodfellowia coeruleoviolacea gen. nov., comb. nov. gen. nov., comb. nov.</title>
        <authorList>
            <person name="Labeda D."/>
        </authorList>
    </citation>
    <scope>NUCLEOTIDE SEQUENCE [LARGE SCALE GENOMIC DNA]</scope>
    <source>
        <strain evidence="2 3">AN110305</strain>
    </source>
</reference>
<dbReference type="Gene3D" id="1.10.260.40">
    <property type="entry name" value="lambda repressor-like DNA-binding domains"/>
    <property type="match status" value="1"/>
</dbReference>
<dbReference type="Pfam" id="PF19054">
    <property type="entry name" value="DUF5753"/>
    <property type="match status" value="1"/>
</dbReference>
<evidence type="ECO:0000313" key="2">
    <source>
        <dbReference type="EMBL" id="KAA2261679.1"/>
    </source>
</evidence>
<dbReference type="InterPro" id="IPR010982">
    <property type="entry name" value="Lambda_DNA-bd_dom_sf"/>
</dbReference>
<dbReference type="InterPro" id="IPR001387">
    <property type="entry name" value="Cro/C1-type_HTH"/>
</dbReference>
<name>A0A5B2XF32_9PSEU</name>
<feature type="domain" description="DUF5753" evidence="1">
    <location>
        <begin position="94"/>
        <end position="268"/>
    </location>
</feature>
<dbReference type="Pfam" id="PF13560">
    <property type="entry name" value="HTH_31"/>
    <property type="match status" value="1"/>
</dbReference>
<keyword evidence="3" id="KW-1185">Reference proteome</keyword>
<dbReference type="SUPFAM" id="SSF47413">
    <property type="entry name" value="lambda repressor-like DNA-binding domains"/>
    <property type="match status" value="1"/>
</dbReference>
<dbReference type="InterPro" id="IPR043917">
    <property type="entry name" value="DUF5753"/>
</dbReference>
<gene>
    <name evidence="2" type="ORF">F0L68_15625</name>
</gene>
<dbReference type="AlphaFoldDB" id="A0A5B2XF32"/>
<dbReference type="EMBL" id="VUOB01000026">
    <property type="protein sequence ID" value="KAA2261679.1"/>
    <property type="molecule type" value="Genomic_DNA"/>
</dbReference>
<dbReference type="Proteomes" id="UP000323454">
    <property type="component" value="Unassembled WGS sequence"/>
</dbReference>
<sequence>MRLEHTYQQRQFGRALRKLREQARIDTTEAAVRIKIDVDKLNRIERGQPPTHHELTTILDAYGLLYEDWRPYIRQLDHNRQRGWWRAYGLPHNHFAGVEHDAILVCEYQLGLVPEPLQTEPYVRAVLAVSRRPHHTLEPAIRLRRQQRLTDYNPRRYHVVIDEAALTIPLPDKRIMREQLRHILAMAALPHITVQVMTRAAGPHPGRSGSFQILTFPEPETDPLLHVRHVGGENYVNAKDLTAAAQHLFRDLTALALGPDESRQWIERLIART</sequence>
<dbReference type="GO" id="GO:0003677">
    <property type="term" value="F:DNA binding"/>
    <property type="evidence" value="ECO:0007669"/>
    <property type="project" value="InterPro"/>
</dbReference>
<evidence type="ECO:0000313" key="3">
    <source>
        <dbReference type="Proteomes" id="UP000323454"/>
    </source>
</evidence>